<proteinExistence type="inferred from homology"/>
<feature type="compositionally biased region" description="Basic and acidic residues" evidence="2">
    <location>
        <begin position="492"/>
        <end position="502"/>
    </location>
</feature>
<dbReference type="Pfam" id="PF19311">
    <property type="entry name" value="KELAA"/>
    <property type="match status" value="1"/>
</dbReference>
<feature type="compositionally biased region" description="Polar residues" evidence="2">
    <location>
        <begin position="999"/>
        <end position="1019"/>
    </location>
</feature>
<feature type="compositionally biased region" description="Low complexity" evidence="2">
    <location>
        <begin position="816"/>
        <end position="825"/>
    </location>
</feature>
<keyword evidence="5" id="KW-1185">Reference proteome</keyword>
<feature type="compositionally biased region" description="Low complexity" evidence="2">
    <location>
        <begin position="1045"/>
        <end position="1058"/>
    </location>
</feature>
<dbReference type="InterPro" id="IPR019384">
    <property type="entry name" value="FHIP"/>
</dbReference>
<dbReference type="VEuPathDB" id="FungiDB:PHYBLDRAFT_80421"/>
<dbReference type="AlphaFoldDB" id="A0A162N1X2"/>
<evidence type="ECO:0000256" key="2">
    <source>
        <dbReference type="SAM" id="MobiDB-lite"/>
    </source>
</evidence>
<feature type="compositionally biased region" description="Basic and acidic residues" evidence="2">
    <location>
        <begin position="756"/>
        <end position="769"/>
    </location>
</feature>
<gene>
    <name evidence="4" type="ORF">PHYBLDRAFT_80421</name>
</gene>
<dbReference type="PANTHER" id="PTHR21705:SF11">
    <property type="entry name" value="FHIP FAMILY PROTEIN CG3558"/>
    <property type="match status" value="1"/>
</dbReference>
<feature type="compositionally biased region" description="Gly residues" evidence="2">
    <location>
        <begin position="1074"/>
        <end position="1095"/>
    </location>
</feature>
<feature type="region of interest" description="Disordered" evidence="2">
    <location>
        <begin position="576"/>
        <end position="606"/>
    </location>
</feature>
<feature type="domain" description="FHF complex subunit HOOK-interacting protein C-terminal" evidence="3">
    <location>
        <begin position="832"/>
        <end position="938"/>
    </location>
</feature>
<feature type="region of interest" description="Disordered" evidence="2">
    <location>
        <begin position="748"/>
        <end position="825"/>
    </location>
</feature>
<dbReference type="STRING" id="763407.A0A162N1X2"/>
<dbReference type="Proteomes" id="UP000077315">
    <property type="component" value="Unassembled WGS sequence"/>
</dbReference>
<feature type="region of interest" description="Disordered" evidence="2">
    <location>
        <begin position="945"/>
        <end position="1139"/>
    </location>
</feature>
<dbReference type="EMBL" id="KV440998">
    <property type="protein sequence ID" value="OAD67668.1"/>
    <property type="molecule type" value="Genomic_DNA"/>
</dbReference>
<dbReference type="InParanoid" id="A0A162N1X2"/>
<evidence type="ECO:0000313" key="4">
    <source>
        <dbReference type="EMBL" id="OAD67668.1"/>
    </source>
</evidence>
<dbReference type="InterPro" id="IPR045669">
    <property type="entry name" value="FHIP_C"/>
</dbReference>
<dbReference type="PANTHER" id="PTHR21705">
    <property type="entry name" value="RAI16 PROTEIN-RELATED"/>
    <property type="match status" value="1"/>
</dbReference>
<name>A0A162N1X2_PHYB8</name>
<dbReference type="Pfam" id="PF19314">
    <property type="entry name" value="DUF5917"/>
    <property type="match status" value="1"/>
</dbReference>
<accession>A0A162N1X2</accession>
<feature type="compositionally biased region" description="Low complexity" evidence="2">
    <location>
        <begin position="978"/>
        <end position="991"/>
    </location>
</feature>
<organism evidence="4 5">
    <name type="scientific">Phycomyces blakesleeanus (strain ATCC 8743b / DSM 1359 / FGSC 10004 / NBRC 33097 / NRRL 1555)</name>
    <dbReference type="NCBI Taxonomy" id="763407"/>
    <lineage>
        <taxon>Eukaryota</taxon>
        <taxon>Fungi</taxon>
        <taxon>Fungi incertae sedis</taxon>
        <taxon>Mucoromycota</taxon>
        <taxon>Mucoromycotina</taxon>
        <taxon>Mucoromycetes</taxon>
        <taxon>Mucorales</taxon>
        <taxon>Phycomycetaceae</taxon>
        <taxon>Phycomyces</taxon>
    </lineage>
</organism>
<sequence length="1272" mass="141378">MSMFLSKFLTGRNISKSNLELLTDAWLSIQKYYETAADPLKDAVDLTPIPCCLQNIVKLIQAEELEYERAPDSLETGPCLEFLLHKRVLEELVEFAKVDTPYGMRIHCLRFFCSLVTNVQAQLLPERAVHVPLHKLINSCHRLIAHHYEQLATDADGCSEERYAAISELSLELVKLMHGVFSHFKGANAALMDLFFERGWCRGLGENVWRSSKDGKTFHKRRESMDEKIAWTMFLMPRFDMFSFLIDYMNIPGETGEIAREAILFALRLLDGDPEYVCYVVEYSGLCEVMAERLSLSFASLPKNVGSFTISANNRVVPTRPPKRPIHFSVPAMITNHSLMITVNVHNSFKKKRRKRSPFDVNFVRTLDPIREGERGVDEFYSFWEYLNDVARVADRRLMIALMAQLTTIFWHPVVCTALSSSSAEAATAATAYTTEMIRSLTDQKLLHAFLVVLVGEEGGIGKDLEPEIRTSKTYHDLIEDESANAADDDQSERTESDKEDKADDNDDDDDISNEAMTLRVLLVTRIDSDYQELSLATLRLFDTVMETYNQFAIYNLVLRNFLDIAPDGEYIEEKHDGKDMTDTSSLGSKVIDDHTSTTDEDNGKIDDLAIGETENEDTVSTPTIVTHAKDNKTEKVRWLVERVLSLLPLEDELERMKTPPLCSVIPSDSFASTVHGRDNIGSPSIITTNPAGAINGNNNSRHGSLDETATSPASLHNVVVPGNSYDDYFHEAQERFQYGLLARNFWQTPYPPPKTRKDYERESEDQKGRPPRPTTNNASTANGSSNKNTNTATQSTATKSDDINDSSADEHAAEVSSSQGSVISSQPEGFEGLFLSQIFDQFFKMLECTMEQNLLVTSILQKIAGIVDRRVDGVICDWRAVRVGIDGALYGGVWTLPSAKNNRRSLYSLLEQVTFEALKRAQLVPNFETRISLAKKRGVMTNGVIAGTSNSTSSANGQLQPPSHHHHNHHNHHNHHSNNSNNNNSNSNSNHSHHQPPLKNSRSATSYTLTPSISSPQREVNKQMARHPSLSQLVFSKSAAGPRSNSSPTTSMSTQPPGLLSGGRSGNNIHNGSGAGGNGSGVGNGSGSGSGSGSNVGRAIPPMLRESLSVNTNLPPMSVSSSSSTTNTTNTNATNQALSPSSSFFQQAQRTNATPVTMTNPFAKLSNFVNSYIVLQEFCKELAAVILVRHATNYDDIGFVRYQNQQRPSERVDAWVHEEREDNNEEDYKLGLDKWKNRISMVSTLADWKSVRSMDTIDEAITSRVSNSSLH</sequence>
<dbReference type="OrthoDB" id="5350595at2759"/>
<evidence type="ECO:0000259" key="3">
    <source>
        <dbReference type="Pfam" id="PF19314"/>
    </source>
</evidence>
<reference evidence="5" key="1">
    <citation type="submission" date="2015-06" db="EMBL/GenBank/DDBJ databases">
        <title>Expansion of signal transduction pathways in fungi by whole-genome duplication.</title>
        <authorList>
            <consortium name="DOE Joint Genome Institute"/>
            <person name="Corrochano L.M."/>
            <person name="Kuo A."/>
            <person name="Marcet-Houben M."/>
            <person name="Polaino S."/>
            <person name="Salamov A."/>
            <person name="Villalobos J.M."/>
            <person name="Alvarez M.I."/>
            <person name="Avalos J."/>
            <person name="Benito E.P."/>
            <person name="Benoit I."/>
            <person name="Burger G."/>
            <person name="Camino L.P."/>
            <person name="Canovas D."/>
            <person name="Cerda-Olmedo E."/>
            <person name="Cheng J.-F."/>
            <person name="Dominguez A."/>
            <person name="Elias M."/>
            <person name="Eslava A.P."/>
            <person name="Glaser F."/>
            <person name="Grimwood J."/>
            <person name="Gutierrez G."/>
            <person name="Heitman J."/>
            <person name="Henrissat B."/>
            <person name="Iturriaga E.A."/>
            <person name="Lang B.F."/>
            <person name="Lavin J.L."/>
            <person name="Lee S."/>
            <person name="Li W."/>
            <person name="Lindquist E."/>
            <person name="Lopez-Garcia S."/>
            <person name="Luque E.M."/>
            <person name="Marcos A.T."/>
            <person name="Martin J."/>
            <person name="McCluskey K."/>
            <person name="Medina H.R."/>
            <person name="Miralles-Duran A."/>
            <person name="Miyazaki A."/>
            <person name="Munoz-Torres E."/>
            <person name="Oguiza J.A."/>
            <person name="Ohm R."/>
            <person name="Olmedo M."/>
            <person name="Orejas M."/>
            <person name="Ortiz-Castellanos L."/>
            <person name="Pisabarro A.G."/>
            <person name="Rodriguez-Romero J."/>
            <person name="Ruiz-Herrera J."/>
            <person name="Ruiz-Vazquez R."/>
            <person name="Sanz C."/>
            <person name="Schackwitz W."/>
            <person name="Schmutz J."/>
            <person name="Shahriari M."/>
            <person name="Shelest E."/>
            <person name="Silva-Franco F."/>
            <person name="Soanes D."/>
            <person name="Syed K."/>
            <person name="Tagua V.G."/>
            <person name="Talbot N.J."/>
            <person name="Thon M."/>
            <person name="De vries R.P."/>
            <person name="Wiebenga A."/>
            <person name="Yadav J.S."/>
            <person name="Braun E.L."/>
            <person name="Baker S."/>
            <person name="Garre V."/>
            <person name="Horwitz B."/>
            <person name="Torres-Martinez S."/>
            <person name="Idnurm A."/>
            <person name="Herrera-Estrella A."/>
            <person name="Gabaldon T."/>
            <person name="Grigoriev I.V."/>
        </authorList>
    </citation>
    <scope>NUCLEOTIDE SEQUENCE [LARGE SCALE GENOMIC DNA]</scope>
    <source>
        <strain evidence="5">NRRL 1555(-)</strain>
    </source>
</reference>
<dbReference type="GeneID" id="29004488"/>
<feature type="compositionally biased region" description="Polar residues" evidence="2">
    <location>
        <begin position="948"/>
        <end position="962"/>
    </location>
</feature>
<comment type="similarity">
    <text evidence="1">Belongs to the FHIP family.</text>
</comment>
<feature type="compositionally biased region" description="Low complexity" evidence="2">
    <location>
        <begin position="775"/>
        <end position="794"/>
    </location>
</feature>
<dbReference type="Pfam" id="PF10257">
    <property type="entry name" value="RAI16-like"/>
    <property type="match status" value="1"/>
</dbReference>
<feature type="compositionally biased region" description="Basic residues" evidence="2">
    <location>
        <begin position="964"/>
        <end position="977"/>
    </location>
</feature>
<protein>
    <recommendedName>
        <fullName evidence="3">FHF complex subunit HOOK-interacting protein C-terminal domain-containing protein</fullName>
    </recommendedName>
</protein>
<feature type="compositionally biased region" description="Basic and acidic residues" evidence="2">
    <location>
        <begin position="591"/>
        <end position="606"/>
    </location>
</feature>
<dbReference type="InterPro" id="IPR045668">
    <property type="entry name" value="FHIP_KELAA_motif"/>
</dbReference>
<feature type="compositionally biased region" description="Acidic residues" evidence="2">
    <location>
        <begin position="503"/>
        <end position="512"/>
    </location>
</feature>
<feature type="region of interest" description="Disordered" evidence="2">
    <location>
        <begin position="480"/>
        <end position="512"/>
    </location>
</feature>
<dbReference type="RefSeq" id="XP_018285708.1">
    <property type="nucleotide sequence ID" value="XM_018443583.1"/>
</dbReference>
<feature type="compositionally biased region" description="Acidic residues" evidence="2">
    <location>
        <begin position="480"/>
        <end position="491"/>
    </location>
</feature>
<feature type="compositionally biased region" description="Low complexity" evidence="2">
    <location>
        <begin position="1119"/>
        <end position="1136"/>
    </location>
</feature>
<evidence type="ECO:0000313" key="5">
    <source>
        <dbReference type="Proteomes" id="UP000077315"/>
    </source>
</evidence>
<evidence type="ECO:0000256" key="1">
    <source>
        <dbReference type="ARBA" id="ARBA00024336"/>
    </source>
</evidence>
<feature type="region of interest" description="Disordered" evidence="2">
    <location>
        <begin position="684"/>
        <end position="713"/>
    </location>
</feature>